<evidence type="ECO:0000256" key="7">
    <source>
        <dbReference type="SAM" id="Phobius"/>
    </source>
</evidence>
<dbReference type="InterPro" id="IPR013083">
    <property type="entry name" value="Znf_RING/FYVE/PHD"/>
</dbReference>
<keyword evidence="4 7" id="KW-0472">Membrane</keyword>
<proteinExistence type="predicted"/>
<dbReference type="Pfam" id="PF01124">
    <property type="entry name" value="MAPEG"/>
    <property type="match status" value="1"/>
</dbReference>
<feature type="region of interest" description="Disordered" evidence="6">
    <location>
        <begin position="1245"/>
        <end position="1370"/>
    </location>
</feature>
<keyword evidence="10" id="KW-1185">Reference proteome</keyword>
<evidence type="ECO:0000313" key="9">
    <source>
        <dbReference type="EMBL" id="CAE7909779.1"/>
    </source>
</evidence>
<accession>A0A813BJM3</accession>
<dbReference type="SUPFAM" id="SSF52833">
    <property type="entry name" value="Thioredoxin-like"/>
    <property type="match status" value="1"/>
</dbReference>
<evidence type="ECO:0000256" key="4">
    <source>
        <dbReference type="ARBA" id="ARBA00023136"/>
    </source>
</evidence>
<keyword evidence="5" id="KW-0175">Coiled coil</keyword>
<feature type="transmembrane region" description="Helical" evidence="7">
    <location>
        <begin position="197"/>
        <end position="217"/>
    </location>
</feature>
<evidence type="ECO:0000256" key="3">
    <source>
        <dbReference type="ARBA" id="ARBA00022989"/>
    </source>
</evidence>
<organism evidence="9 10">
    <name type="scientific">Symbiodinium necroappetens</name>
    <dbReference type="NCBI Taxonomy" id="1628268"/>
    <lineage>
        <taxon>Eukaryota</taxon>
        <taxon>Sar</taxon>
        <taxon>Alveolata</taxon>
        <taxon>Dinophyceae</taxon>
        <taxon>Suessiales</taxon>
        <taxon>Symbiodiniaceae</taxon>
        <taxon>Symbiodinium</taxon>
    </lineage>
</organism>
<evidence type="ECO:0000313" key="10">
    <source>
        <dbReference type="Proteomes" id="UP000601435"/>
    </source>
</evidence>
<dbReference type="SUPFAM" id="SSF57850">
    <property type="entry name" value="RING/U-box"/>
    <property type="match status" value="1"/>
</dbReference>
<dbReference type="GO" id="GO:0016020">
    <property type="term" value="C:membrane"/>
    <property type="evidence" value="ECO:0007669"/>
    <property type="project" value="UniProtKB-SubCell"/>
</dbReference>
<dbReference type="CDD" id="cd02947">
    <property type="entry name" value="TRX_family"/>
    <property type="match status" value="1"/>
</dbReference>
<reference evidence="9" key="1">
    <citation type="submission" date="2021-02" db="EMBL/GenBank/DDBJ databases">
        <authorList>
            <person name="Dougan E. K."/>
            <person name="Rhodes N."/>
            <person name="Thang M."/>
            <person name="Chan C."/>
        </authorList>
    </citation>
    <scope>NUCLEOTIDE SEQUENCE</scope>
</reference>
<evidence type="ECO:0000256" key="6">
    <source>
        <dbReference type="SAM" id="MobiDB-lite"/>
    </source>
</evidence>
<evidence type="ECO:0000256" key="1">
    <source>
        <dbReference type="ARBA" id="ARBA00004370"/>
    </source>
</evidence>
<feature type="compositionally biased region" description="Low complexity" evidence="6">
    <location>
        <begin position="1279"/>
        <end position="1292"/>
    </location>
</feature>
<comment type="caution">
    <text evidence="9">The sequence shown here is derived from an EMBL/GenBank/DDBJ whole genome shotgun (WGS) entry which is preliminary data.</text>
</comment>
<feature type="transmembrane region" description="Helical" evidence="7">
    <location>
        <begin position="311"/>
        <end position="334"/>
    </location>
</feature>
<dbReference type="InterPro" id="IPR001841">
    <property type="entry name" value="Znf_RING"/>
</dbReference>
<dbReference type="InterPro" id="IPR036249">
    <property type="entry name" value="Thioredoxin-like_sf"/>
</dbReference>
<evidence type="ECO:0000256" key="2">
    <source>
        <dbReference type="ARBA" id="ARBA00022692"/>
    </source>
</evidence>
<dbReference type="InterPro" id="IPR023352">
    <property type="entry name" value="MAPEG-like_dom_sf"/>
</dbReference>
<keyword evidence="2 7" id="KW-0812">Transmembrane</keyword>
<feature type="region of interest" description="Disordered" evidence="6">
    <location>
        <begin position="444"/>
        <end position="475"/>
    </location>
</feature>
<feature type="transmembrane region" description="Helical" evidence="7">
    <location>
        <begin position="264"/>
        <end position="290"/>
    </location>
</feature>
<dbReference type="SUPFAM" id="SSF161084">
    <property type="entry name" value="MAPEG domain-like"/>
    <property type="match status" value="1"/>
</dbReference>
<feature type="domain" description="RING-type" evidence="8">
    <location>
        <begin position="1065"/>
        <end position="1089"/>
    </location>
</feature>
<feature type="region of interest" description="Disordered" evidence="6">
    <location>
        <begin position="1128"/>
        <end position="1154"/>
    </location>
</feature>
<feature type="non-terminal residue" evidence="9">
    <location>
        <position position="1"/>
    </location>
</feature>
<feature type="coiled-coil region" evidence="5">
    <location>
        <begin position="509"/>
        <end position="548"/>
    </location>
</feature>
<dbReference type="EMBL" id="CAJNJA010073463">
    <property type="protein sequence ID" value="CAE7909779.1"/>
    <property type="molecule type" value="Genomic_DNA"/>
</dbReference>
<keyword evidence="3 7" id="KW-1133">Transmembrane helix</keyword>
<dbReference type="Gene3D" id="3.30.40.10">
    <property type="entry name" value="Zinc/RING finger domain, C3HC4 (zinc finger)"/>
    <property type="match status" value="1"/>
</dbReference>
<dbReference type="Proteomes" id="UP000601435">
    <property type="component" value="Unassembled WGS sequence"/>
</dbReference>
<feature type="compositionally biased region" description="Low complexity" evidence="6">
    <location>
        <begin position="1134"/>
        <end position="1146"/>
    </location>
</feature>
<sequence>MFKFPAGTDAQSLQTSAADLKNVVDSNASGEVSADDEPYTGSEILPLDASTAARLSSIPYPGLVLQLQAEEELDLLLSALGRRWVVLELGAAWSAACTAMRAEFEVLAKAYPTWVFLRADINQLPGVARRWAATRVPCYIFFWKGVELKRAALYFDALAAMGGPPPAGALLGAYTGLGAILSVFFGRTPGQLPQDIVAEMWSTFVVLGLWSATYSVYDVMGVGVAKQKHDLHKMSLKDRPTTEPEEVKLADRAQMNQVEQVTPFFAGALMFGFLVNGKVGGILSLIYFTLRRLYCSTYRASVGKSLEGAGLIKYTVPCYFILNGMNMAVVVHMARYARLSLPVHLAESYVKSWRIAHCLVQPPHQHMRIQLGVSKTGRCLQNRFVNPACKAADDELRLHIRKSCEDASSSTLLEFRLPSSGRGESMQTLIAEPPMSNWAAGPASMGSLGSSTPQRHCATAGTDLSNREGQAPKRLDGAPCVRKHGSGCCETPHADAVSEEYAKRKLQFISEKYEELRKLHHEHAAAEARSTEATLNSLKAEARALSGQVDDATGVEERIQAQRVEAEAKRSAAAWRLQLVQSVLRLREVQVADLQQVLPASSPGRQASESAVWQDDRGRLEARRLRPLRPCEEPEAECQAETALSPTRSSERDVQVETLCARLAKTSREVEGRIGRLRSSKRMAELICRRQQTAQKQAFAASAAAELLREAEAAQEAVDDDQEPLQGPGAAHQQDPLPLHSPVRCGFAPSSPSQAQAREEKELSETVKPPKPSKSVQALPEMWSLVLEEIGRASQRLDWAERHGSMAPSPGSPSEACAECNDTASERIWQSDAEVSQPASMMEAVPQHLRAGSPSAWDEESSTSASEASQDHFAIGEAYRPNPTDRIDLALAAFLRHRRNRLRRSLFSRLAHGLYRYGTRRALLRLALCGRELEAKEATDSDSDAWEPLEESSLHAVSSVSRAGFSDEHASVQRYTRLKCGSSDRGRTNVFTLEYDLLCPVALKHSAGVLLLNFVLRMWYTSMVACVMHIVAPRDLPFATHSMIVENTLTVSVREEDTGILKEACPICLECFQVGDKVRRLPCMHLFHVVGGESSHCQGRHCNIDRHLVLDKQCPVCKTPIDVMERMERESQREAQANSANSQASQPDAGAEGLSVDRPAAEEPQIQAPEAPAAAGQTSEEADTSGNRSLEPALSPERLPEQAAELERVVRSLQSRWLQIQDVVAGVQQMLHYIEDSQTALNAARSGASNVQGPDGAAVETRQVAPSPQPEEAHVEIVDSPAAPSAPGGAPDARPDELQVELQFEVQVDADPIEQRQTPEAPEPLEQTESAAPTSLAVSGEVPADERSEHGPTQEAGTPAAWQPFTYTEK</sequence>
<gene>
    <name evidence="9" type="primary">rnf111-b</name>
    <name evidence="9" type="ORF">SNEC2469_LOCUS30929</name>
</gene>
<feature type="region of interest" description="Disordered" evidence="6">
    <location>
        <begin position="847"/>
        <end position="870"/>
    </location>
</feature>
<feature type="region of interest" description="Disordered" evidence="6">
    <location>
        <begin position="711"/>
        <end position="775"/>
    </location>
</feature>
<dbReference type="Gene3D" id="1.20.120.550">
    <property type="entry name" value="Membrane associated eicosanoid/glutathione metabolism-like domain"/>
    <property type="match status" value="1"/>
</dbReference>
<name>A0A813BJM3_9DINO</name>
<feature type="compositionally biased region" description="Polar residues" evidence="6">
    <location>
        <begin position="1327"/>
        <end position="1337"/>
    </location>
</feature>
<dbReference type="OrthoDB" id="431445at2759"/>
<dbReference type="InterPro" id="IPR001129">
    <property type="entry name" value="Membr-assoc_MAPEG"/>
</dbReference>
<protein>
    <submittedName>
        <fullName evidence="9">Rnf111-b protein</fullName>
    </submittedName>
</protein>
<dbReference type="Gene3D" id="3.40.30.10">
    <property type="entry name" value="Glutaredoxin"/>
    <property type="match status" value="1"/>
</dbReference>
<comment type="subcellular location">
    <subcellularLocation>
        <location evidence="1">Membrane</location>
    </subcellularLocation>
</comment>
<feature type="transmembrane region" description="Helical" evidence="7">
    <location>
        <begin position="167"/>
        <end position="185"/>
    </location>
</feature>
<evidence type="ECO:0000256" key="5">
    <source>
        <dbReference type="SAM" id="Coils"/>
    </source>
</evidence>
<evidence type="ECO:0000259" key="8">
    <source>
        <dbReference type="Pfam" id="PF17123"/>
    </source>
</evidence>
<dbReference type="Pfam" id="PF17123">
    <property type="entry name" value="zf-RING_11"/>
    <property type="match status" value="1"/>
</dbReference>
<feature type="compositionally biased region" description="Polar residues" evidence="6">
    <location>
        <begin position="1176"/>
        <end position="1188"/>
    </location>
</feature>
<feature type="region of interest" description="Disordered" evidence="6">
    <location>
        <begin position="1168"/>
        <end position="1199"/>
    </location>
</feature>